<dbReference type="InterPro" id="IPR012347">
    <property type="entry name" value="Ferritin-like"/>
</dbReference>
<evidence type="ECO:0000259" key="3">
    <source>
        <dbReference type="Pfam" id="PF13628"/>
    </source>
</evidence>
<evidence type="ECO:0000313" key="5">
    <source>
        <dbReference type="Proteomes" id="UP000618754"/>
    </source>
</evidence>
<organism evidence="4 5">
    <name type="scientific">Mucilaginibacter rigui</name>
    <dbReference type="NCBI Taxonomy" id="534635"/>
    <lineage>
        <taxon>Bacteria</taxon>
        <taxon>Pseudomonadati</taxon>
        <taxon>Bacteroidota</taxon>
        <taxon>Sphingobacteriia</taxon>
        <taxon>Sphingobacteriales</taxon>
        <taxon>Sphingobacteriaceae</taxon>
        <taxon>Mucilaginibacter</taxon>
    </lineage>
</organism>
<dbReference type="Gene3D" id="1.20.1260.10">
    <property type="match status" value="1"/>
</dbReference>
<feature type="signal peptide" evidence="2">
    <location>
        <begin position="1"/>
        <end position="17"/>
    </location>
</feature>
<dbReference type="Proteomes" id="UP000618754">
    <property type="component" value="Unassembled WGS sequence"/>
</dbReference>
<proteinExistence type="predicted"/>
<keyword evidence="5" id="KW-1185">Reference proteome</keyword>
<sequence length="203" mass="21959">MKNVLKFLSVVVITALASCSGNGSKGTADTDSTASYNSNSTDAAIDSNKKQLKAEDSTEVFDDTKFAVAAANGGLLEVQLGKLAQSKSVSPKVLEFAKMMVEDHSKANKELMAIAGAKTITLPAILDNKTQKDYDDMAKLGKTEFDKAYTDYMVKDHKEDVEEFQKEADKGKDAELKAFAAKHVPILKHHLEAAQQANDAVKK</sequence>
<dbReference type="EMBL" id="JACWMW010000001">
    <property type="protein sequence ID" value="MBD1383697.1"/>
    <property type="molecule type" value="Genomic_DNA"/>
</dbReference>
<keyword evidence="2" id="KW-0732">Signal</keyword>
<feature type="region of interest" description="Disordered" evidence="1">
    <location>
        <begin position="20"/>
        <end position="40"/>
    </location>
</feature>
<dbReference type="PROSITE" id="PS51257">
    <property type="entry name" value="PROKAR_LIPOPROTEIN"/>
    <property type="match status" value="1"/>
</dbReference>
<dbReference type="RefSeq" id="WP_191173623.1">
    <property type="nucleotide sequence ID" value="NZ_JACWMW010000001.1"/>
</dbReference>
<reference evidence="4 5" key="1">
    <citation type="submission" date="2020-09" db="EMBL/GenBank/DDBJ databases">
        <title>Novel species of Mucilaginibacter isolated from a glacier on the Tibetan Plateau.</title>
        <authorList>
            <person name="Liu Q."/>
            <person name="Xin Y.-H."/>
        </authorList>
    </citation>
    <scope>NUCLEOTIDE SEQUENCE [LARGE SCALE GENOMIC DNA]</scope>
    <source>
        <strain evidence="4 5">CGMCC 1.13878</strain>
    </source>
</reference>
<gene>
    <name evidence="4" type="ORF">IDJ75_00280</name>
</gene>
<protein>
    <submittedName>
        <fullName evidence="4">DUF4142 domain-containing protein</fullName>
    </submittedName>
</protein>
<dbReference type="PANTHER" id="PTHR38593">
    <property type="entry name" value="BLR2558 PROTEIN"/>
    <property type="match status" value="1"/>
</dbReference>
<evidence type="ECO:0000313" key="4">
    <source>
        <dbReference type="EMBL" id="MBD1383697.1"/>
    </source>
</evidence>
<dbReference type="PANTHER" id="PTHR38593:SF1">
    <property type="entry name" value="BLR2558 PROTEIN"/>
    <property type="match status" value="1"/>
</dbReference>
<dbReference type="InterPro" id="IPR025419">
    <property type="entry name" value="DUF4142"/>
</dbReference>
<dbReference type="Pfam" id="PF13628">
    <property type="entry name" value="DUF4142"/>
    <property type="match status" value="1"/>
</dbReference>
<accession>A0ABR7WZC5</accession>
<name>A0ABR7WZC5_9SPHI</name>
<feature type="domain" description="DUF4142" evidence="3">
    <location>
        <begin position="62"/>
        <end position="196"/>
    </location>
</feature>
<evidence type="ECO:0000256" key="1">
    <source>
        <dbReference type="SAM" id="MobiDB-lite"/>
    </source>
</evidence>
<comment type="caution">
    <text evidence="4">The sequence shown here is derived from an EMBL/GenBank/DDBJ whole genome shotgun (WGS) entry which is preliminary data.</text>
</comment>
<feature type="chain" id="PRO_5047170153" evidence="2">
    <location>
        <begin position="18"/>
        <end position="203"/>
    </location>
</feature>
<evidence type="ECO:0000256" key="2">
    <source>
        <dbReference type="SAM" id="SignalP"/>
    </source>
</evidence>